<feature type="transmembrane region" description="Helical" evidence="2">
    <location>
        <begin position="33"/>
        <end position="52"/>
    </location>
</feature>
<feature type="transmembrane region" description="Helical" evidence="2">
    <location>
        <begin position="132"/>
        <end position="150"/>
    </location>
</feature>
<reference evidence="4 5" key="1">
    <citation type="submission" date="2018-03" db="EMBL/GenBank/DDBJ databases">
        <title>Genomic Encyclopedia of Archaeal and Bacterial Type Strains, Phase II (KMG-II): from individual species to whole genera.</title>
        <authorList>
            <person name="Goeker M."/>
        </authorList>
    </citation>
    <scope>NUCLEOTIDE SEQUENCE [LARGE SCALE GENOMIC DNA]</scope>
    <source>
        <strain evidence="4 5">DSM 45601</strain>
    </source>
</reference>
<evidence type="ECO:0000256" key="1">
    <source>
        <dbReference type="SAM" id="MobiDB-lite"/>
    </source>
</evidence>
<comment type="caution">
    <text evidence="4">The sequence shown here is derived from an EMBL/GenBank/DDBJ whole genome shotgun (WGS) entry which is preliminary data.</text>
</comment>
<dbReference type="AlphaFoldDB" id="A0A2T0QCH3"/>
<proteinExistence type="predicted"/>
<dbReference type="EMBL" id="PVZC01000001">
    <property type="protein sequence ID" value="PRY01612.1"/>
    <property type="molecule type" value="Genomic_DNA"/>
</dbReference>
<evidence type="ECO:0000259" key="3">
    <source>
        <dbReference type="Pfam" id="PF01757"/>
    </source>
</evidence>
<dbReference type="PANTHER" id="PTHR37312">
    <property type="entry name" value="MEMBRANE-BOUND ACYLTRANSFERASE YKRP-RELATED"/>
    <property type="match status" value="1"/>
</dbReference>
<keyword evidence="2" id="KW-0472">Membrane</keyword>
<feature type="transmembrane region" description="Helical" evidence="2">
    <location>
        <begin position="247"/>
        <end position="271"/>
    </location>
</feature>
<dbReference type="Pfam" id="PF01757">
    <property type="entry name" value="Acyl_transf_3"/>
    <property type="match status" value="1"/>
</dbReference>
<name>A0A2T0QCH3_9ACTN</name>
<feature type="transmembrane region" description="Helical" evidence="2">
    <location>
        <begin position="178"/>
        <end position="194"/>
    </location>
</feature>
<organism evidence="4 5">
    <name type="scientific">Allonocardiopsis opalescens</name>
    <dbReference type="NCBI Taxonomy" id="1144618"/>
    <lineage>
        <taxon>Bacteria</taxon>
        <taxon>Bacillati</taxon>
        <taxon>Actinomycetota</taxon>
        <taxon>Actinomycetes</taxon>
        <taxon>Streptosporangiales</taxon>
        <taxon>Allonocardiopsis</taxon>
    </lineage>
</organism>
<protein>
    <submittedName>
        <fullName evidence="4">Fucose 4-O-acetylase-like acetyltransferase</fullName>
    </submittedName>
</protein>
<dbReference type="PANTHER" id="PTHR37312:SF1">
    <property type="entry name" value="MEMBRANE-BOUND ACYLTRANSFERASE YKRP-RELATED"/>
    <property type="match status" value="1"/>
</dbReference>
<feature type="transmembrane region" description="Helical" evidence="2">
    <location>
        <begin position="96"/>
        <end position="112"/>
    </location>
</feature>
<keyword evidence="2" id="KW-0812">Transmembrane</keyword>
<evidence type="ECO:0000256" key="2">
    <source>
        <dbReference type="SAM" id="Phobius"/>
    </source>
</evidence>
<feature type="transmembrane region" description="Helical" evidence="2">
    <location>
        <begin position="278"/>
        <end position="299"/>
    </location>
</feature>
<feature type="transmembrane region" description="Helical" evidence="2">
    <location>
        <begin position="64"/>
        <end position="84"/>
    </location>
</feature>
<keyword evidence="4" id="KW-0808">Transferase</keyword>
<evidence type="ECO:0000313" key="5">
    <source>
        <dbReference type="Proteomes" id="UP000237846"/>
    </source>
</evidence>
<feature type="domain" description="Acyltransferase 3" evidence="3">
    <location>
        <begin position="35"/>
        <end position="329"/>
    </location>
</feature>
<feature type="transmembrane region" description="Helical" evidence="2">
    <location>
        <begin position="311"/>
        <end position="330"/>
    </location>
</feature>
<evidence type="ECO:0000313" key="4">
    <source>
        <dbReference type="EMBL" id="PRY01612.1"/>
    </source>
</evidence>
<dbReference type="GO" id="GO:0016747">
    <property type="term" value="F:acyltransferase activity, transferring groups other than amino-acyl groups"/>
    <property type="evidence" value="ECO:0007669"/>
    <property type="project" value="InterPro"/>
</dbReference>
<dbReference type="InterPro" id="IPR002656">
    <property type="entry name" value="Acyl_transf_3_dom"/>
</dbReference>
<dbReference type="InterPro" id="IPR052734">
    <property type="entry name" value="Nod_factor_acetyltransferase"/>
</dbReference>
<feature type="region of interest" description="Disordered" evidence="1">
    <location>
        <begin position="353"/>
        <end position="372"/>
    </location>
</feature>
<accession>A0A2T0QCH3</accession>
<feature type="region of interest" description="Disordered" evidence="1">
    <location>
        <begin position="1"/>
        <end position="28"/>
    </location>
</feature>
<gene>
    <name evidence="4" type="ORF">CLV72_101195</name>
</gene>
<dbReference type="Proteomes" id="UP000237846">
    <property type="component" value="Unassembled WGS sequence"/>
</dbReference>
<dbReference type="RefSeq" id="WP_106237609.1">
    <property type="nucleotide sequence ID" value="NZ_PVZC01000001.1"/>
</dbReference>
<feature type="transmembrane region" description="Helical" evidence="2">
    <location>
        <begin position="155"/>
        <end position="172"/>
    </location>
</feature>
<dbReference type="OrthoDB" id="6623990at2"/>
<sequence length="372" mass="40766">MTTCEPTAPRAATEPRDTDRAGPAPPEPASRDVLLDNAKFLLIALVVIGHAISPARDTRLADALYFWIYLFHMPAFVLICGYLSKSFDGAPRRVDRLLTGVAVPYLIFWALYSGQQLLAGDSAPPSPLEPVWITWFLLALLLWRLSVPLWRRLRWPVAVAVGVSLATGVQEFGFDMSMSRVLSLLPFFVLGLALRPEHLEALRRRWVRVAAVLLFAAAFAATFVLIPDLSTEWVLWRETLETRDAPITPGLLVRAGFLAAAGLLALGVLALAPRRRTWFTALGATTMYVYLLHGLPIRIAEMAGWYDAVDGYAGLAVNTGAAVLLTLLLASRPVRWATRWAVEPRVPWVLARGGPGTGPEEAGTPSRNGSRV</sequence>
<keyword evidence="5" id="KW-1185">Reference proteome</keyword>
<feature type="transmembrane region" description="Helical" evidence="2">
    <location>
        <begin position="206"/>
        <end position="227"/>
    </location>
</feature>
<keyword evidence="2" id="KW-1133">Transmembrane helix</keyword>